<feature type="domain" description="ATPase AAA-type core" evidence="1">
    <location>
        <begin position="319"/>
        <end position="473"/>
    </location>
</feature>
<organism evidence="2 3">
    <name type="scientific">Rhodobaculum claviforme</name>
    <dbReference type="NCBI Taxonomy" id="1549854"/>
    <lineage>
        <taxon>Bacteria</taxon>
        <taxon>Pseudomonadati</taxon>
        <taxon>Pseudomonadota</taxon>
        <taxon>Alphaproteobacteria</taxon>
        <taxon>Rhodobacterales</taxon>
        <taxon>Paracoccaceae</taxon>
        <taxon>Rhodobaculum</taxon>
    </lineage>
</organism>
<evidence type="ECO:0000313" key="3">
    <source>
        <dbReference type="Proteomes" id="UP000706333"/>
    </source>
</evidence>
<evidence type="ECO:0000259" key="1">
    <source>
        <dbReference type="Pfam" id="PF13304"/>
    </source>
</evidence>
<comment type="caution">
    <text evidence="2">The sequence shown here is derived from an EMBL/GenBank/DDBJ whole genome shotgun (WGS) entry which is preliminary data.</text>
</comment>
<dbReference type="InterPro" id="IPR003959">
    <property type="entry name" value="ATPase_AAA_core"/>
</dbReference>
<accession>A0A934WE05</accession>
<dbReference type="CDD" id="cd00267">
    <property type="entry name" value="ABC_ATPase"/>
    <property type="match status" value="1"/>
</dbReference>
<dbReference type="Pfam" id="PF13304">
    <property type="entry name" value="AAA_21"/>
    <property type="match status" value="1"/>
</dbReference>
<evidence type="ECO:0000313" key="2">
    <source>
        <dbReference type="EMBL" id="MBK5925890.1"/>
    </source>
</evidence>
<dbReference type="SUPFAM" id="SSF52540">
    <property type="entry name" value="P-loop containing nucleoside triphosphate hydrolases"/>
    <property type="match status" value="1"/>
</dbReference>
<proteinExistence type="predicted"/>
<sequence length="727" mass="79670">MILRRFRVTNFRSVIDSGWVEAGAVTALIGVNESGKTNLLLPLWKLNPARGGAIEAISDFPKHLFMTIRDNPGGFQFVEAEFDAGPRTAEFADLAGIPQDEAACVRVGRFYDGSHVVTFPRHRRDRHADTAWAAERLEAARTELARTPADAASGDLMERATATLERLHTGLEAGGALNANDLIRLRDAVSVLLPADLADGGAAIAVLQELRLAFGERMAELCAADPGSRPELRRSVLGAMPPFVYYSNYGNLDSEIYLPHVVDNLMREDLGTREAAKARTLKVLFGFVGLKPAEILELGRDFRDIREEAEEAAVARDGTVGRLRRILGRIAGPDTGPRTEELARIAQAKRTRSILLQSAGTRLTERFGDWWTQGDYRFRFEADGNHFRIWVADKRRPQEIELENRSTGLQWFLSFFLVFMVESMGAHRRAVLLLDEPGQSLHPLAQRDLSAFFDILAATNQLIYTSHSPFLVDADRLDRARKVYVGRDGSTRATADLREDEGRDHQRGAAYAVQSALNLGVAEAMLRGARPVMVGGLAEQLHLGTLRTLATAAGRFAPRRDLVFAPAGPSRTARVVASLLAAEEGALPLVLLGGDDRALAQDLRAGLYADTPDRVLDLGTVIGLPGAQVEDLLPPAFLADQLDRIERRPEVRFGDVLAHGLPFGPQVEDWARAQGITLPADWRLTLARRARDAALALGPGGFDAAVRDRWAQLLARLSEEDTAPPTA</sequence>
<dbReference type="InterPro" id="IPR051396">
    <property type="entry name" value="Bact_Antivir_Def_Nuclease"/>
</dbReference>
<reference evidence="2" key="2">
    <citation type="journal article" date="2020" name="Microorganisms">
        <title>Osmotic Adaptation and Compatible Solute Biosynthesis of Phototrophic Bacteria as Revealed from Genome Analyses.</title>
        <authorList>
            <person name="Imhoff J.F."/>
            <person name="Rahn T."/>
            <person name="Kunzel S."/>
            <person name="Keller A."/>
            <person name="Neulinger S.C."/>
        </authorList>
    </citation>
    <scope>NUCLEOTIDE SEQUENCE</scope>
    <source>
        <strain evidence="2">LMG 28126</strain>
    </source>
</reference>
<protein>
    <recommendedName>
        <fullName evidence="1">ATPase AAA-type core domain-containing protein</fullName>
    </recommendedName>
</protein>
<dbReference type="InterPro" id="IPR027417">
    <property type="entry name" value="P-loop_NTPase"/>
</dbReference>
<dbReference type="AlphaFoldDB" id="A0A934WE05"/>
<dbReference type="GO" id="GO:0005524">
    <property type="term" value="F:ATP binding"/>
    <property type="evidence" value="ECO:0007669"/>
    <property type="project" value="InterPro"/>
</dbReference>
<reference evidence="2" key="1">
    <citation type="submission" date="2017-05" db="EMBL/GenBank/DDBJ databases">
        <authorList>
            <person name="Imhoff J.F."/>
            <person name="Rahn T."/>
            <person name="Kuenzel S."/>
            <person name="Neulinger S.C."/>
        </authorList>
    </citation>
    <scope>NUCLEOTIDE SEQUENCE</scope>
    <source>
        <strain evidence="2">LMG 28126</strain>
    </source>
</reference>
<dbReference type="PANTHER" id="PTHR43581:SF3">
    <property type="entry name" value="AAA+ ATPASE DOMAIN-CONTAINING PROTEIN"/>
    <property type="match status" value="1"/>
</dbReference>
<gene>
    <name evidence="2" type="ORF">CCR87_00715</name>
</gene>
<dbReference type="EMBL" id="NHSD01000049">
    <property type="protein sequence ID" value="MBK5925890.1"/>
    <property type="molecule type" value="Genomic_DNA"/>
</dbReference>
<dbReference type="GO" id="GO:0016887">
    <property type="term" value="F:ATP hydrolysis activity"/>
    <property type="evidence" value="ECO:0007669"/>
    <property type="project" value="InterPro"/>
</dbReference>
<dbReference type="Proteomes" id="UP000706333">
    <property type="component" value="Unassembled WGS sequence"/>
</dbReference>
<dbReference type="Gene3D" id="3.40.50.300">
    <property type="entry name" value="P-loop containing nucleotide triphosphate hydrolases"/>
    <property type="match status" value="1"/>
</dbReference>
<dbReference type="PANTHER" id="PTHR43581">
    <property type="entry name" value="ATP/GTP PHOSPHATASE"/>
    <property type="match status" value="1"/>
</dbReference>
<name>A0A934WE05_9RHOB</name>
<keyword evidence="3" id="KW-1185">Reference proteome</keyword>